<gene>
    <name evidence="2" type="ORF">ALC57_11616</name>
</gene>
<feature type="transmembrane region" description="Helical" evidence="1">
    <location>
        <begin position="186"/>
        <end position="204"/>
    </location>
</feature>
<feature type="transmembrane region" description="Helical" evidence="1">
    <location>
        <begin position="142"/>
        <end position="166"/>
    </location>
</feature>
<protein>
    <submittedName>
        <fullName evidence="2">Uncharacterized protein</fullName>
    </submittedName>
</protein>
<organism evidence="2 3">
    <name type="scientific">Trachymyrmex cornetzi</name>
    <dbReference type="NCBI Taxonomy" id="471704"/>
    <lineage>
        <taxon>Eukaryota</taxon>
        <taxon>Metazoa</taxon>
        <taxon>Ecdysozoa</taxon>
        <taxon>Arthropoda</taxon>
        <taxon>Hexapoda</taxon>
        <taxon>Insecta</taxon>
        <taxon>Pterygota</taxon>
        <taxon>Neoptera</taxon>
        <taxon>Endopterygota</taxon>
        <taxon>Hymenoptera</taxon>
        <taxon>Apocrita</taxon>
        <taxon>Aculeata</taxon>
        <taxon>Formicoidea</taxon>
        <taxon>Formicidae</taxon>
        <taxon>Myrmicinae</taxon>
        <taxon>Trachymyrmex</taxon>
    </lineage>
</organism>
<keyword evidence="1" id="KW-1133">Transmembrane helix</keyword>
<sequence>MEKYSFSSLALFNCSRRATFSSLSSLIRVANSFFSVNSTRTRSSVSVFRRDSVSKSPMAFEFSDCRRAVLTTASSSSARALSSSNFKFSAVASCSLIFSRRPLRSDLNFCSILSRKFARSSKISSSFILLYNCSIKPSSTSVIFSLVFIISGGACFKIAITAIDFLTISSSSVTLAIYCELLMPPILQYLFIGFIFNFSISLLISCRKSFNDEAVSKHFSYWRFSHNRLSIGTFDRLSSTDSTFRFTFRLTTFFMYFKQSGSPAAIIASRSLFKLFLKSFIKCSTCLTTSGISMASELSLQFAFSRITFSRPISPINCSARLFNSPILFRYSALLPHLDRSMALDLSSLRRRFLFLVLNLYKFSLTFTSSSDKPIIISTVLPIALAKIISIVRSPLVNSFSSSLSCFSMTLVSLSLASFNRSFRHKISSFMRSLSLKNSFSSVAILSSISEAVIRTISSSAFVKEYFRLVTSFSKASFACSNRLISAL</sequence>
<reference evidence="2 3" key="1">
    <citation type="submission" date="2015-09" db="EMBL/GenBank/DDBJ databases">
        <title>Trachymyrmex cornetzi WGS genome.</title>
        <authorList>
            <person name="Nygaard S."/>
            <person name="Hu H."/>
            <person name="Boomsma J."/>
            <person name="Zhang G."/>
        </authorList>
    </citation>
    <scope>NUCLEOTIDE SEQUENCE [LARGE SCALE GENOMIC DNA]</scope>
    <source>
        <strain evidence="2">Tcor2-1</strain>
        <tissue evidence="2">Whole body</tissue>
    </source>
</reference>
<evidence type="ECO:0000313" key="2">
    <source>
        <dbReference type="EMBL" id="KYN16091.1"/>
    </source>
</evidence>
<evidence type="ECO:0000313" key="3">
    <source>
        <dbReference type="Proteomes" id="UP000078492"/>
    </source>
</evidence>
<proteinExistence type="predicted"/>
<evidence type="ECO:0000256" key="1">
    <source>
        <dbReference type="SAM" id="Phobius"/>
    </source>
</evidence>
<accession>A0A195DTB5</accession>
<keyword evidence="1" id="KW-0812">Transmembrane</keyword>
<name>A0A195DTB5_9HYME</name>
<dbReference type="EMBL" id="KQ980419">
    <property type="protein sequence ID" value="KYN16091.1"/>
    <property type="molecule type" value="Genomic_DNA"/>
</dbReference>
<dbReference type="Proteomes" id="UP000078492">
    <property type="component" value="Unassembled WGS sequence"/>
</dbReference>
<dbReference type="AlphaFoldDB" id="A0A195DTB5"/>
<keyword evidence="1" id="KW-0472">Membrane</keyword>
<keyword evidence="3" id="KW-1185">Reference proteome</keyword>